<comment type="caution">
    <text evidence="7">The sequence shown here is derived from an EMBL/GenBank/DDBJ whole genome shotgun (WGS) entry which is preliminary data.</text>
</comment>
<protein>
    <submittedName>
        <fullName evidence="7">Acetylornithine deacetylase</fullName>
        <ecNumber evidence="7">3.5.1.16</ecNumber>
    </submittedName>
</protein>
<name>A0A5C5ZP95_9BACT</name>
<dbReference type="EMBL" id="SJPM01000019">
    <property type="protein sequence ID" value="TWT89289.1"/>
    <property type="molecule type" value="Genomic_DNA"/>
</dbReference>
<keyword evidence="3 7" id="KW-0378">Hydrolase</keyword>
<dbReference type="PANTHER" id="PTHR43808">
    <property type="entry name" value="ACETYLORNITHINE DEACETYLASE"/>
    <property type="match status" value="1"/>
</dbReference>
<dbReference type="InterPro" id="IPR011650">
    <property type="entry name" value="Peptidase_M20_dimer"/>
</dbReference>
<dbReference type="GO" id="GO:0008777">
    <property type="term" value="F:acetylornithine deacetylase activity"/>
    <property type="evidence" value="ECO:0007669"/>
    <property type="project" value="UniProtKB-EC"/>
</dbReference>
<accession>A0A5C5ZP95</accession>
<dbReference type="GO" id="GO:0006526">
    <property type="term" value="P:L-arginine biosynthetic process"/>
    <property type="evidence" value="ECO:0007669"/>
    <property type="project" value="TreeGrafter"/>
</dbReference>
<evidence type="ECO:0000256" key="4">
    <source>
        <dbReference type="ARBA" id="ARBA00022833"/>
    </source>
</evidence>
<evidence type="ECO:0000259" key="6">
    <source>
        <dbReference type="Pfam" id="PF07687"/>
    </source>
</evidence>
<dbReference type="RefSeq" id="WP_231603668.1">
    <property type="nucleotide sequence ID" value="NZ_SJPM01000019.1"/>
</dbReference>
<proteinExistence type="predicted"/>
<evidence type="ECO:0000313" key="8">
    <source>
        <dbReference type="Proteomes" id="UP000316213"/>
    </source>
</evidence>
<dbReference type="EC" id="3.5.1.16" evidence="7"/>
<dbReference type="InterPro" id="IPR001261">
    <property type="entry name" value="ArgE/DapE_CS"/>
</dbReference>
<dbReference type="Gene3D" id="3.40.630.10">
    <property type="entry name" value="Zn peptidases"/>
    <property type="match status" value="1"/>
</dbReference>
<evidence type="ECO:0000256" key="3">
    <source>
        <dbReference type="ARBA" id="ARBA00022801"/>
    </source>
</evidence>
<evidence type="ECO:0000256" key="1">
    <source>
        <dbReference type="ARBA" id="ARBA00001947"/>
    </source>
</evidence>
<dbReference type="InterPro" id="IPR050072">
    <property type="entry name" value="Peptidase_M20A"/>
</dbReference>
<reference evidence="7 8" key="1">
    <citation type="submission" date="2019-02" db="EMBL/GenBank/DDBJ databases">
        <title>Deep-cultivation of Planctomycetes and their phenomic and genomic characterization uncovers novel biology.</title>
        <authorList>
            <person name="Wiegand S."/>
            <person name="Jogler M."/>
            <person name="Boedeker C."/>
            <person name="Pinto D."/>
            <person name="Vollmers J."/>
            <person name="Rivas-Marin E."/>
            <person name="Kohn T."/>
            <person name="Peeters S.H."/>
            <person name="Heuer A."/>
            <person name="Rast P."/>
            <person name="Oberbeckmann S."/>
            <person name="Bunk B."/>
            <person name="Jeske O."/>
            <person name="Meyerdierks A."/>
            <person name="Storesund J.E."/>
            <person name="Kallscheuer N."/>
            <person name="Luecker S."/>
            <person name="Lage O.M."/>
            <person name="Pohl T."/>
            <person name="Merkel B.J."/>
            <person name="Hornburger P."/>
            <person name="Mueller R.-W."/>
            <person name="Bruemmer F."/>
            <person name="Labrenz M."/>
            <person name="Spormann A.M."/>
            <person name="Op Den Camp H."/>
            <person name="Overmann J."/>
            <person name="Amann R."/>
            <person name="Jetten M.S.M."/>
            <person name="Mascher T."/>
            <person name="Medema M.H."/>
            <person name="Devos D.P."/>
            <person name="Kaster A.-K."/>
            <person name="Ovreas L."/>
            <person name="Rohde M."/>
            <person name="Galperin M.Y."/>
            <person name="Jogler C."/>
        </authorList>
    </citation>
    <scope>NUCLEOTIDE SEQUENCE [LARGE SCALE GENOMIC DNA]</scope>
    <source>
        <strain evidence="7 8">Pla100</strain>
    </source>
</reference>
<keyword evidence="4" id="KW-0862">Zinc</keyword>
<evidence type="ECO:0000256" key="2">
    <source>
        <dbReference type="ARBA" id="ARBA00022723"/>
    </source>
</evidence>
<keyword evidence="8" id="KW-1185">Reference proteome</keyword>
<feature type="domain" description="Peptidase M20 dimerisation" evidence="6">
    <location>
        <begin position="197"/>
        <end position="307"/>
    </location>
</feature>
<evidence type="ECO:0000313" key="7">
    <source>
        <dbReference type="EMBL" id="TWT89289.1"/>
    </source>
</evidence>
<dbReference type="PANTHER" id="PTHR43808:SF31">
    <property type="entry name" value="N-ACETYL-L-CITRULLINE DEACETYLASE"/>
    <property type="match status" value="1"/>
</dbReference>
<dbReference type="SUPFAM" id="SSF55031">
    <property type="entry name" value="Bacterial exopeptidase dimerisation domain"/>
    <property type="match status" value="1"/>
</dbReference>
<dbReference type="InterPro" id="IPR002933">
    <property type="entry name" value="Peptidase_M20"/>
</dbReference>
<sequence length="402" mass="44026">MSPRPPSSNRVEQPLSVEHVLTELIGFNTVSHLSNEAITRYVADHLARIGFVIELTQYRDRRETLKFNLIARRDPNVASEKGSESSGLAYFCHTDVVSADRWSGPGGDPFRASVDKDRIYGRGACDMKGSLAAMMAAASRVTIDEQTAPLWIVATADEEVGFEGARCLVDSSSAYREIVAADPVSIIGEPSRLRIVYAHKGIIGLQIHSVGQAAHSSTSEGVNANIAMVPMLQTLLEIDQRCRHDKSLQDDRFDPPTLTWNFGVSDRMRTVNIVPDHSTAWVSFRTMPNVDGAELIDQVLARAGELGLQVEKFAGGPPMATSLDQPCVGEMCDLAERFIGPNEPAAECYATDGCVFDELSRRIVCGPGSIAQAHKTDEFIARDELTRGVDFYESAIRHWCGK</sequence>
<organism evidence="7 8">
    <name type="scientific">Neorhodopirellula pilleata</name>
    <dbReference type="NCBI Taxonomy" id="2714738"/>
    <lineage>
        <taxon>Bacteria</taxon>
        <taxon>Pseudomonadati</taxon>
        <taxon>Planctomycetota</taxon>
        <taxon>Planctomycetia</taxon>
        <taxon>Pirellulales</taxon>
        <taxon>Pirellulaceae</taxon>
        <taxon>Neorhodopirellula</taxon>
    </lineage>
</organism>
<dbReference type="Pfam" id="PF01546">
    <property type="entry name" value="Peptidase_M20"/>
    <property type="match status" value="1"/>
</dbReference>
<dbReference type="PROSITE" id="PS00759">
    <property type="entry name" value="ARGE_DAPE_CPG2_2"/>
    <property type="match status" value="1"/>
</dbReference>
<dbReference type="Proteomes" id="UP000316213">
    <property type="component" value="Unassembled WGS sequence"/>
</dbReference>
<keyword evidence="2" id="KW-0479">Metal-binding</keyword>
<dbReference type="InterPro" id="IPR036264">
    <property type="entry name" value="Bact_exopeptidase_dim_dom"/>
</dbReference>
<dbReference type="SUPFAM" id="SSF53187">
    <property type="entry name" value="Zn-dependent exopeptidases"/>
    <property type="match status" value="1"/>
</dbReference>
<dbReference type="Gene3D" id="3.30.70.360">
    <property type="match status" value="1"/>
</dbReference>
<dbReference type="AlphaFoldDB" id="A0A5C5ZP95"/>
<keyword evidence="5" id="KW-0170">Cobalt</keyword>
<gene>
    <name evidence="7" type="primary">argE</name>
    <name evidence="7" type="ORF">Pla100_56060</name>
</gene>
<evidence type="ECO:0000256" key="5">
    <source>
        <dbReference type="ARBA" id="ARBA00023285"/>
    </source>
</evidence>
<dbReference type="Pfam" id="PF07687">
    <property type="entry name" value="M20_dimer"/>
    <property type="match status" value="1"/>
</dbReference>
<comment type="cofactor">
    <cofactor evidence="1">
        <name>Zn(2+)</name>
        <dbReference type="ChEBI" id="CHEBI:29105"/>
    </cofactor>
</comment>
<dbReference type="GO" id="GO:0046872">
    <property type="term" value="F:metal ion binding"/>
    <property type="evidence" value="ECO:0007669"/>
    <property type="project" value="UniProtKB-KW"/>
</dbReference>